<protein>
    <submittedName>
        <fullName evidence="1">Uncharacterized protein</fullName>
    </submittedName>
</protein>
<evidence type="ECO:0000313" key="1">
    <source>
        <dbReference type="EMBL" id="KAK3247739.1"/>
    </source>
</evidence>
<gene>
    <name evidence="1" type="ORF">CYMTET_42772</name>
</gene>
<sequence length="180" mass="20147">MNDNLLKVFSSFTKLPKWFEGKGVYENDDVVFVGVSQTQMMLDRAKSQSAGVAIATAGKLTIMNTGSQIINPGDTVCWDFPCISNHNKMNNYVKRAKYSDGNRLTAAVVPLNHMRVVLKKHYEALKKNDGNMLKKKAGEIGFQHPTIYADKRATERIIGKTTTRALVDEPFDIQLHYAHG</sequence>
<name>A0AAE0C4M3_9CHLO</name>
<comment type="caution">
    <text evidence="1">The sequence shown here is derived from an EMBL/GenBank/DDBJ whole genome shotgun (WGS) entry which is preliminary data.</text>
</comment>
<accession>A0AAE0C4M3</accession>
<dbReference type="AlphaFoldDB" id="A0AAE0C4M3"/>
<organism evidence="1 2">
    <name type="scientific">Cymbomonas tetramitiformis</name>
    <dbReference type="NCBI Taxonomy" id="36881"/>
    <lineage>
        <taxon>Eukaryota</taxon>
        <taxon>Viridiplantae</taxon>
        <taxon>Chlorophyta</taxon>
        <taxon>Pyramimonadophyceae</taxon>
        <taxon>Pyramimonadales</taxon>
        <taxon>Pyramimonadaceae</taxon>
        <taxon>Cymbomonas</taxon>
    </lineage>
</organism>
<dbReference type="Proteomes" id="UP001190700">
    <property type="component" value="Unassembled WGS sequence"/>
</dbReference>
<dbReference type="EMBL" id="LGRX02028690">
    <property type="protein sequence ID" value="KAK3247739.1"/>
    <property type="molecule type" value="Genomic_DNA"/>
</dbReference>
<evidence type="ECO:0000313" key="2">
    <source>
        <dbReference type="Proteomes" id="UP001190700"/>
    </source>
</evidence>
<reference evidence="1 2" key="1">
    <citation type="journal article" date="2015" name="Genome Biol. Evol.">
        <title>Comparative Genomics of a Bacterivorous Green Alga Reveals Evolutionary Causalities and Consequences of Phago-Mixotrophic Mode of Nutrition.</title>
        <authorList>
            <person name="Burns J.A."/>
            <person name="Paasch A."/>
            <person name="Narechania A."/>
            <person name="Kim E."/>
        </authorList>
    </citation>
    <scope>NUCLEOTIDE SEQUENCE [LARGE SCALE GENOMIC DNA]</scope>
    <source>
        <strain evidence="1 2">PLY_AMNH</strain>
    </source>
</reference>
<keyword evidence="2" id="KW-1185">Reference proteome</keyword>
<proteinExistence type="predicted"/>